<evidence type="ECO:0000313" key="3">
    <source>
        <dbReference type="Proteomes" id="UP000230069"/>
    </source>
</evidence>
<dbReference type="Pfam" id="PF00646">
    <property type="entry name" value="F-box"/>
    <property type="match status" value="1"/>
</dbReference>
<dbReference type="AlphaFoldDB" id="A0A2G5CJ49"/>
<reference evidence="2 3" key="1">
    <citation type="submission" date="2017-09" db="EMBL/GenBank/DDBJ databases">
        <title>WGS assembly of Aquilegia coerulea Goldsmith.</title>
        <authorList>
            <person name="Hodges S."/>
            <person name="Kramer E."/>
            <person name="Nordborg M."/>
            <person name="Tomkins J."/>
            <person name="Borevitz J."/>
            <person name="Derieg N."/>
            <person name="Yan J."/>
            <person name="Mihaltcheva S."/>
            <person name="Hayes R.D."/>
            <person name="Rokhsar D."/>
        </authorList>
    </citation>
    <scope>NUCLEOTIDE SEQUENCE [LARGE SCALE GENOMIC DNA]</scope>
    <source>
        <strain evidence="3">cv. Goldsmith</strain>
    </source>
</reference>
<organism evidence="2 3">
    <name type="scientific">Aquilegia coerulea</name>
    <name type="common">Rocky mountain columbine</name>
    <dbReference type="NCBI Taxonomy" id="218851"/>
    <lineage>
        <taxon>Eukaryota</taxon>
        <taxon>Viridiplantae</taxon>
        <taxon>Streptophyta</taxon>
        <taxon>Embryophyta</taxon>
        <taxon>Tracheophyta</taxon>
        <taxon>Spermatophyta</taxon>
        <taxon>Magnoliopsida</taxon>
        <taxon>Ranunculales</taxon>
        <taxon>Ranunculaceae</taxon>
        <taxon>Thalictroideae</taxon>
        <taxon>Aquilegia</taxon>
    </lineage>
</organism>
<accession>A0A2G5CJ49</accession>
<dbReference type="Proteomes" id="UP000230069">
    <property type="component" value="Unassembled WGS sequence"/>
</dbReference>
<proteinExistence type="predicted"/>
<dbReference type="STRING" id="218851.A0A2G5CJ49"/>
<dbReference type="FunCoup" id="A0A2G5CJ49">
    <property type="interactions" value="1164"/>
</dbReference>
<evidence type="ECO:0000313" key="2">
    <source>
        <dbReference type="EMBL" id="PIA31332.1"/>
    </source>
</evidence>
<dbReference type="InterPro" id="IPR053781">
    <property type="entry name" value="F-box_AtFBL13-like"/>
</dbReference>
<dbReference type="PANTHER" id="PTHR34223">
    <property type="entry name" value="OS11G0201299 PROTEIN"/>
    <property type="match status" value="1"/>
</dbReference>
<feature type="non-terminal residue" evidence="2">
    <location>
        <position position="1"/>
    </location>
</feature>
<sequence length="389" mass="45359">YMINIKVSYQKREIEEEELTSMEENKLEFSRFYTRKKMMMMSDSIDKISVLPESILHHILSFLDMREVVQTCILSTKWKNIWRYVPVLNLDCFSLLKRYEKKECLSCLDIVSWILFLRHDNNGISIQKIKLSNFFNYDSDQMDTLLLFVVKKKVKEVRLRITPLKDHHHELPHLLFNSILEVFELVDLRVMYSFTLPNSMCSATQLRILKLDCVILPQGNSNGELVLNYPVLEELFLKRCFHHDLKFLIICAPKLKILVIGNRHIGSCKLKICTQSLISFSLSYSFYNDYTLEDLSSLVTATIDGYFGKLSTQTLSKLLNELRNVKTLTISGTRRKNSPGYADILDQRLDTFSNLRCLELIELCCGIRVVSALLRSCPYIETIMVEESK</sequence>
<protein>
    <recommendedName>
        <fullName evidence="1">F-box domain-containing protein</fullName>
    </recommendedName>
</protein>
<dbReference type="SMART" id="SM00256">
    <property type="entry name" value="FBOX"/>
    <property type="match status" value="1"/>
</dbReference>
<dbReference type="InterPro" id="IPR001810">
    <property type="entry name" value="F-box_dom"/>
</dbReference>
<dbReference type="Pfam" id="PF24758">
    <property type="entry name" value="LRR_At5g56370"/>
    <property type="match status" value="1"/>
</dbReference>
<dbReference type="OrthoDB" id="1900471at2759"/>
<dbReference type="Gene3D" id="1.20.1280.50">
    <property type="match status" value="1"/>
</dbReference>
<gene>
    <name evidence="2" type="ORF">AQUCO_05000004v1</name>
</gene>
<evidence type="ECO:0000259" key="1">
    <source>
        <dbReference type="PROSITE" id="PS50181"/>
    </source>
</evidence>
<dbReference type="PROSITE" id="PS50181">
    <property type="entry name" value="FBOX"/>
    <property type="match status" value="1"/>
</dbReference>
<dbReference type="CDD" id="cd22160">
    <property type="entry name" value="F-box_AtFBL13-like"/>
    <property type="match status" value="1"/>
</dbReference>
<feature type="domain" description="F-box" evidence="1">
    <location>
        <begin position="45"/>
        <end position="81"/>
    </location>
</feature>
<dbReference type="InterPro" id="IPR053197">
    <property type="entry name" value="F-box_SCFL_complex_component"/>
</dbReference>
<name>A0A2G5CJ49_AQUCA</name>
<keyword evidence="3" id="KW-1185">Reference proteome</keyword>
<dbReference type="InterPro" id="IPR036047">
    <property type="entry name" value="F-box-like_dom_sf"/>
</dbReference>
<dbReference type="SUPFAM" id="SSF81383">
    <property type="entry name" value="F-box domain"/>
    <property type="match status" value="1"/>
</dbReference>
<dbReference type="EMBL" id="KZ305067">
    <property type="protein sequence ID" value="PIA31332.1"/>
    <property type="molecule type" value="Genomic_DNA"/>
</dbReference>
<dbReference type="InterPro" id="IPR055411">
    <property type="entry name" value="LRR_FXL15/At3g58940/PEG3-like"/>
</dbReference>
<feature type="non-terminal residue" evidence="2">
    <location>
        <position position="389"/>
    </location>
</feature>
<dbReference type="PANTHER" id="PTHR34223:SF51">
    <property type="entry name" value="OS06G0556300 PROTEIN"/>
    <property type="match status" value="1"/>
</dbReference>
<dbReference type="InParanoid" id="A0A2G5CJ49"/>
<dbReference type="SUPFAM" id="SSF52058">
    <property type="entry name" value="L domain-like"/>
    <property type="match status" value="1"/>
</dbReference>